<keyword evidence="10" id="KW-1185">Reference proteome</keyword>
<dbReference type="Pfam" id="PF08534">
    <property type="entry name" value="Redoxin"/>
    <property type="match status" value="1"/>
</dbReference>
<keyword evidence="4 7" id="KW-0560">Oxidoreductase</keyword>
<dbReference type="GO" id="GO:0005739">
    <property type="term" value="C:mitochondrion"/>
    <property type="evidence" value="ECO:0007669"/>
    <property type="project" value="TreeGrafter"/>
</dbReference>
<evidence type="ECO:0000256" key="5">
    <source>
        <dbReference type="ARBA" id="ARBA00023284"/>
    </source>
</evidence>
<dbReference type="EMBL" id="PGCJ01001029">
    <property type="protein sequence ID" value="PLW11194.1"/>
    <property type="molecule type" value="Genomic_DNA"/>
</dbReference>
<dbReference type="SUPFAM" id="SSF52833">
    <property type="entry name" value="Thioredoxin-like"/>
    <property type="match status" value="1"/>
</dbReference>
<evidence type="ECO:0000313" key="9">
    <source>
        <dbReference type="EMBL" id="PLW11194.1"/>
    </source>
</evidence>
<keyword evidence="5 7" id="KW-0676">Redox-active center</keyword>
<dbReference type="GO" id="GO:0034599">
    <property type="term" value="P:cellular response to oxidative stress"/>
    <property type="evidence" value="ECO:0007669"/>
    <property type="project" value="InterPro"/>
</dbReference>
<keyword evidence="3 7" id="KW-0049">Antioxidant</keyword>
<dbReference type="Proteomes" id="UP000235388">
    <property type="component" value="Unassembled WGS sequence"/>
</dbReference>
<name>A0A2N5SD90_9BASI</name>
<evidence type="ECO:0000313" key="10">
    <source>
        <dbReference type="Proteomes" id="UP000235388"/>
    </source>
</evidence>
<gene>
    <name evidence="9" type="ORF">PCANC_18797</name>
</gene>
<dbReference type="GO" id="GO:0042744">
    <property type="term" value="P:hydrogen peroxide catabolic process"/>
    <property type="evidence" value="ECO:0007669"/>
    <property type="project" value="TreeGrafter"/>
</dbReference>
<protein>
    <recommendedName>
        <fullName evidence="8">Redoxin domain-containing protein</fullName>
    </recommendedName>
</protein>
<sequence length="277" mass="29589">MSAITNRVYSSGSLIRSFSTCNRNHPSSLIAIRRAPHFSPVNSTFSLSKKKTTTTSTPRSAARITFHLSLSQTRAQSTTSKMPSSLKVGDTIPSGTFSYIPYTPELSSPTVCGNAIDLKTDAWKGKKIVLFGVPAVDDDDMADSFYLPALVPTTLCDAGAFTKSCSTNHLPGYIKKAGEVKAKGIDGIYCIASNDAFVMSGWGRLLGSHEHVEMISDSSLKWLEQAGLTVDLSSHGLGKRGTRFALVLDDLKVTYVGVEESAGSVTVSSVDAVLPKL</sequence>
<comment type="function">
    <text evidence="7">Thiol-specific peroxidase that catalyzes the reduction of hydrogen peroxide and organic hydroperoxides to water and alcohols, respectively. Plays a role in cell protection against oxidative stress by detoxifying peroxides.</text>
</comment>
<comment type="caution">
    <text evidence="9">The sequence shown here is derived from an EMBL/GenBank/DDBJ whole genome shotgun (WGS) entry which is preliminary data.</text>
</comment>
<evidence type="ECO:0000256" key="7">
    <source>
        <dbReference type="RuleBase" id="RU366011"/>
    </source>
</evidence>
<dbReference type="Gene3D" id="3.40.30.10">
    <property type="entry name" value="Glutaredoxin"/>
    <property type="match status" value="1"/>
</dbReference>
<dbReference type="PANTHER" id="PTHR10430">
    <property type="entry name" value="PEROXIREDOXIN"/>
    <property type="match status" value="1"/>
</dbReference>
<dbReference type="AlphaFoldDB" id="A0A2N5SD90"/>
<feature type="active site" description="Cysteine sulfenic acid (-SOH) intermediate" evidence="6">
    <location>
        <position position="165"/>
    </location>
</feature>
<accession>A0A2N5SD90</accession>
<dbReference type="GO" id="GO:0005777">
    <property type="term" value="C:peroxisome"/>
    <property type="evidence" value="ECO:0007669"/>
    <property type="project" value="TreeGrafter"/>
</dbReference>
<evidence type="ECO:0000256" key="3">
    <source>
        <dbReference type="ARBA" id="ARBA00022862"/>
    </source>
</evidence>
<organism evidence="9 10">
    <name type="scientific">Puccinia coronata f. sp. avenae</name>
    <dbReference type="NCBI Taxonomy" id="200324"/>
    <lineage>
        <taxon>Eukaryota</taxon>
        <taxon>Fungi</taxon>
        <taxon>Dikarya</taxon>
        <taxon>Basidiomycota</taxon>
        <taxon>Pucciniomycotina</taxon>
        <taxon>Pucciniomycetes</taxon>
        <taxon>Pucciniales</taxon>
        <taxon>Pucciniaceae</taxon>
        <taxon>Puccinia</taxon>
    </lineage>
</organism>
<dbReference type="InterPro" id="IPR036249">
    <property type="entry name" value="Thioredoxin-like_sf"/>
</dbReference>
<dbReference type="PANTHER" id="PTHR10430:SF16">
    <property type="entry name" value="PEROXIREDOXIN-5, MITOCHONDRIAL"/>
    <property type="match status" value="1"/>
</dbReference>
<proteinExistence type="inferred from homology"/>
<feature type="domain" description="Redoxin" evidence="8">
    <location>
        <begin position="158"/>
        <end position="274"/>
    </location>
</feature>
<comment type="similarity">
    <text evidence="1 7">Belongs to the peroxiredoxin family. Prx5 subfamily.</text>
</comment>
<dbReference type="InterPro" id="IPR037944">
    <property type="entry name" value="PRX5-like"/>
</dbReference>
<evidence type="ECO:0000256" key="2">
    <source>
        <dbReference type="ARBA" id="ARBA00022559"/>
    </source>
</evidence>
<evidence type="ECO:0000256" key="6">
    <source>
        <dbReference type="PIRSR" id="PIRSR637944-1"/>
    </source>
</evidence>
<evidence type="ECO:0000259" key="8">
    <source>
        <dbReference type="Pfam" id="PF08534"/>
    </source>
</evidence>
<dbReference type="OrthoDB" id="195498at2759"/>
<keyword evidence="2 7" id="KW-0575">Peroxidase</keyword>
<evidence type="ECO:0000256" key="4">
    <source>
        <dbReference type="ARBA" id="ARBA00023002"/>
    </source>
</evidence>
<dbReference type="STRING" id="200324.A0A2N5SD90"/>
<evidence type="ECO:0000256" key="1">
    <source>
        <dbReference type="ARBA" id="ARBA00010505"/>
    </source>
</evidence>
<reference evidence="9 10" key="1">
    <citation type="submission" date="2017-11" db="EMBL/GenBank/DDBJ databases">
        <title>De novo assembly and phasing of dikaryotic genomes from two isolates of Puccinia coronata f. sp. avenae, the causal agent of oat crown rust.</title>
        <authorList>
            <person name="Miller M.E."/>
            <person name="Zhang Y."/>
            <person name="Omidvar V."/>
            <person name="Sperschneider J."/>
            <person name="Schwessinger B."/>
            <person name="Raley C."/>
            <person name="Palmer J.M."/>
            <person name="Garnica D."/>
            <person name="Upadhyaya N."/>
            <person name="Rathjen J."/>
            <person name="Taylor J.M."/>
            <person name="Park R.F."/>
            <person name="Dodds P.N."/>
            <person name="Hirsch C.D."/>
            <person name="Kianian S.F."/>
            <person name="Figueroa M."/>
        </authorList>
    </citation>
    <scope>NUCLEOTIDE SEQUENCE [LARGE SCALE GENOMIC DNA]</scope>
    <source>
        <strain evidence="9">12NC29</strain>
    </source>
</reference>
<dbReference type="GO" id="GO:0008379">
    <property type="term" value="F:thioredoxin peroxidase activity"/>
    <property type="evidence" value="ECO:0007669"/>
    <property type="project" value="InterPro"/>
</dbReference>
<dbReference type="InterPro" id="IPR013740">
    <property type="entry name" value="Redoxin"/>
</dbReference>
<dbReference type="GO" id="GO:0045454">
    <property type="term" value="P:cell redox homeostasis"/>
    <property type="evidence" value="ECO:0007669"/>
    <property type="project" value="TreeGrafter"/>
</dbReference>
<dbReference type="CDD" id="cd03013">
    <property type="entry name" value="PRX5_like"/>
    <property type="match status" value="1"/>
</dbReference>